<dbReference type="AlphaFoldDB" id="A0A8X6VCS6"/>
<dbReference type="EMBL" id="BMAU01021233">
    <property type="protein sequence ID" value="GFY02724.1"/>
    <property type="molecule type" value="Genomic_DNA"/>
</dbReference>
<reference evidence="1" key="1">
    <citation type="submission" date="2020-08" db="EMBL/GenBank/DDBJ databases">
        <title>Multicomponent nature underlies the extraordinary mechanical properties of spider dragline silk.</title>
        <authorList>
            <person name="Kono N."/>
            <person name="Nakamura H."/>
            <person name="Mori M."/>
            <person name="Yoshida Y."/>
            <person name="Ohtoshi R."/>
            <person name="Malay A.D."/>
            <person name="Moran D.A.P."/>
            <person name="Tomita M."/>
            <person name="Numata K."/>
            <person name="Arakawa K."/>
        </authorList>
    </citation>
    <scope>NUCLEOTIDE SEQUENCE</scope>
</reference>
<comment type="caution">
    <text evidence="1">The sequence shown here is derived from an EMBL/GenBank/DDBJ whole genome shotgun (WGS) entry which is preliminary data.</text>
</comment>
<accession>A0A8X6VCS6</accession>
<dbReference type="Proteomes" id="UP000887159">
    <property type="component" value="Unassembled WGS sequence"/>
</dbReference>
<sequence>MFTHIIQYLQFDYALALRVTCASLSWTTGWWVPTRTPFSSLPSAPDHRPARLESASSILPPSLTPGGCLDSALYSMFMWKFPTTLGHPHKQCPHCSRTKDLK</sequence>
<keyword evidence="2" id="KW-1185">Reference proteome</keyword>
<evidence type="ECO:0000313" key="1">
    <source>
        <dbReference type="EMBL" id="GFY02724.1"/>
    </source>
</evidence>
<evidence type="ECO:0000313" key="2">
    <source>
        <dbReference type="Proteomes" id="UP000887159"/>
    </source>
</evidence>
<proteinExistence type="predicted"/>
<protein>
    <submittedName>
        <fullName evidence="1">Uncharacterized protein</fullName>
    </submittedName>
</protein>
<name>A0A8X6VCS6_TRICX</name>
<organism evidence="1 2">
    <name type="scientific">Trichonephila clavipes</name>
    <name type="common">Golden silk orbweaver</name>
    <name type="synonym">Nephila clavipes</name>
    <dbReference type="NCBI Taxonomy" id="2585209"/>
    <lineage>
        <taxon>Eukaryota</taxon>
        <taxon>Metazoa</taxon>
        <taxon>Ecdysozoa</taxon>
        <taxon>Arthropoda</taxon>
        <taxon>Chelicerata</taxon>
        <taxon>Arachnida</taxon>
        <taxon>Araneae</taxon>
        <taxon>Araneomorphae</taxon>
        <taxon>Entelegynae</taxon>
        <taxon>Araneoidea</taxon>
        <taxon>Nephilidae</taxon>
        <taxon>Trichonephila</taxon>
    </lineage>
</organism>
<gene>
    <name evidence="1" type="ORF">TNCV_3506041</name>
</gene>